<dbReference type="GO" id="GO:0032297">
    <property type="term" value="P:negative regulation of DNA-templated DNA replication initiation"/>
    <property type="evidence" value="ECO:0007669"/>
    <property type="project" value="InterPro"/>
</dbReference>
<dbReference type="Gene3D" id="1.10.8.60">
    <property type="match status" value="1"/>
</dbReference>
<dbReference type="GO" id="GO:0003688">
    <property type="term" value="F:DNA replication origin binding"/>
    <property type="evidence" value="ECO:0007669"/>
    <property type="project" value="TreeGrafter"/>
</dbReference>
<proteinExistence type="predicted"/>
<dbReference type="Proteomes" id="UP000593875">
    <property type="component" value="Chromosome"/>
</dbReference>
<accession>A0A7L9U818</accession>
<gene>
    <name evidence="3" type="primary">hda</name>
    <name evidence="3" type="ORF">LPB04_08025</name>
</gene>
<feature type="domain" description="Hda lid" evidence="2">
    <location>
        <begin position="152"/>
        <end position="216"/>
    </location>
</feature>
<dbReference type="EMBL" id="CP062941">
    <property type="protein sequence ID" value="QOL51203.1"/>
    <property type="molecule type" value="Genomic_DNA"/>
</dbReference>
<dbReference type="GO" id="GO:0006270">
    <property type="term" value="P:DNA replication initiation"/>
    <property type="evidence" value="ECO:0007669"/>
    <property type="project" value="TreeGrafter"/>
</dbReference>
<evidence type="ECO:0000259" key="2">
    <source>
        <dbReference type="Pfam" id="PF22688"/>
    </source>
</evidence>
<organism evidence="3 4">
    <name type="scientific">Massilia litorea</name>
    <dbReference type="NCBI Taxonomy" id="2769491"/>
    <lineage>
        <taxon>Bacteria</taxon>
        <taxon>Pseudomonadati</taxon>
        <taxon>Pseudomonadota</taxon>
        <taxon>Betaproteobacteria</taxon>
        <taxon>Burkholderiales</taxon>
        <taxon>Oxalobacteraceae</taxon>
        <taxon>Telluria group</taxon>
        <taxon>Massilia</taxon>
    </lineage>
</organism>
<protein>
    <submittedName>
        <fullName evidence="3">DnaA regulatory inactivator Hda</fullName>
    </submittedName>
</protein>
<dbReference type="KEGG" id="mlir:LPB04_08025"/>
<dbReference type="InterPro" id="IPR013317">
    <property type="entry name" value="DnaA_dom"/>
</dbReference>
<sequence length="236" mass="25846">MKQLVLDLGAEPAHSLDTFQVGENAELAHLMHQFAQRASREHFAYLWGDTGAGKTHLLQALASTPNSRYIAASAPAADFVYSPDISLYLLDDCDRLGPAAQIDAFALFNQIREHGAYMVSTGPVPPAVLPVREDLRTRMGWGLIYLIHGLSDDQKIAALTQAAEARGLTLSASVLPYLLSHFKRDMRSLATMLDALDQYSLETQRPVTLPLLRDLLLSHPPADAAQPDSTQSDTKQ</sequence>
<dbReference type="SUPFAM" id="SSF52540">
    <property type="entry name" value="P-loop containing nucleoside triphosphate hydrolases"/>
    <property type="match status" value="1"/>
</dbReference>
<dbReference type="RefSeq" id="WP_193688180.1">
    <property type="nucleotide sequence ID" value="NZ_CP062941.1"/>
</dbReference>
<dbReference type="Pfam" id="PF22688">
    <property type="entry name" value="Hda_lid"/>
    <property type="match status" value="1"/>
</dbReference>
<dbReference type="Pfam" id="PF00308">
    <property type="entry name" value="Bac_DnaA"/>
    <property type="match status" value="1"/>
</dbReference>
<dbReference type="NCBIfam" id="TIGR03420">
    <property type="entry name" value="DnaA_homol_Hda"/>
    <property type="match status" value="1"/>
</dbReference>
<dbReference type="InterPro" id="IPR027417">
    <property type="entry name" value="P-loop_NTPase"/>
</dbReference>
<dbReference type="InterPro" id="IPR055199">
    <property type="entry name" value="Hda_lid"/>
</dbReference>
<evidence type="ECO:0000259" key="1">
    <source>
        <dbReference type="Pfam" id="PF00308"/>
    </source>
</evidence>
<evidence type="ECO:0000313" key="3">
    <source>
        <dbReference type="EMBL" id="QOL51203.1"/>
    </source>
</evidence>
<dbReference type="Gene3D" id="3.40.50.300">
    <property type="entry name" value="P-loop containing nucleotide triphosphate hydrolases"/>
    <property type="match status" value="1"/>
</dbReference>
<dbReference type="PANTHER" id="PTHR30050:SF5">
    <property type="entry name" value="DNAA REGULATORY INACTIVATOR HDA"/>
    <property type="match status" value="1"/>
</dbReference>
<name>A0A7L9U818_9BURK</name>
<reference evidence="3 4" key="1">
    <citation type="submission" date="2020-10" db="EMBL/GenBank/DDBJ databases">
        <title>Genome sequencing of Massilia sp. LPB0304.</title>
        <authorList>
            <person name="Kim J."/>
        </authorList>
    </citation>
    <scope>NUCLEOTIDE SEQUENCE [LARGE SCALE GENOMIC DNA]</scope>
    <source>
        <strain evidence="3 4">LPB0304</strain>
    </source>
</reference>
<dbReference type="AlphaFoldDB" id="A0A7L9U818"/>
<dbReference type="GO" id="GO:0005886">
    <property type="term" value="C:plasma membrane"/>
    <property type="evidence" value="ECO:0007669"/>
    <property type="project" value="TreeGrafter"/>
</dbReference>
<evidence type="ECO:0000313" key="4">
    <source>
        <dbReference type="Proteomes" id="UP000593875"/>
    </source>
</evidence>
<dbReference type="PANTHER" id="PTHR30050">
    <property type="entry name" value="CHROMOSOMAL REPLICATION INITIATOR PROTEIN DNAA"/>
    <property type="match status" value="1"/>
</dbReference>
<keyword evidence="4" id="KW-1185">Reference proteome</keyword>
<feature type="domain" description="Chromosomal replication initiator protein DnaA ATPAse" evidence="1">
    <location>
        <begin position="13"/>
        <end position="65"/>
    </location>
</feature>
<dbReference type="InterPro" id="IPR017788">
    <property type="entry name" value="Hda"/>
</dbReference>